<organism evidence="21 22">
    <name type="scientific">Erythranthe guttata</name>
    <name type="common">Yellow monkey flower</name>
    <name type="synonym">Mimulus guttatus</name>
    <dbReference type="NCBI Taxonomy" id="4155"/>
    <lineage>
        <taxon>Eukaryota</taxon>
        <taxon>Viridiplantae</taxon>
        <taxon>Streptophyta</taxon>
        <taxon>Embryophyta</taxon>
        <taxon>Tracheophyta</taxon>
        <taxon>Spermatophyta</taxon>
        <taxon>Magnoliopsida</taxon>
        <taxon>eudicotyledons</taxon>
        <taxon>Gunneridae</taxon>
        <taxon>Pentapetalae</taxon>
        <taxon>asterids</taxon>
        <taxon>lamiids</taxon>
        <taxon>Lamiales</taxon>
        <taxon>Phrymaceae</taxon>
        <taxon>Erythranthe</taxon>
    </lineage>
</organism>
<dbReference type="InterPro" id="IPR011009">
    <property type="entry name" value="Kinase-like_dom_sf"/>
</dbReference>
<keyword evidence="22" id="KW-1185">Reference proteome</keyword>
<feature type="transmembrane region" description="Helical" evidence="19">
    <location>
        <begin position="306"/>
        <end position="327"/>
    </location>
</feature>
<dbReference type="InterPro" id="IPR001245">
    <property type="entry name" value="Ser-Thr/Tyr_kinase_cat_dom"/>
</dbReference>
<dbReference type="InterPro" id="IPR000719">
    <property type="entry name" value="Prot_kinase_dom"/>
</dbReference>
<evidence type="ECO:0000256" key="3">
    <source>
        <dbReference type="ARBA" id="ARBA00010217"/>
    </source>
</evidence>
<keyword evidence="17" id="KW-0325">Glycoprotein</keyword>
<dbReference type="eggNOG" id="ENOG502QT06">
    <property type="taxonomic scope" value="Eukaryota"/>
</dbReference>
<evidence type="ECO:0000256" key="15">
    <source>
        <dbReference type="ARBA" id="ARBA00023136"/>
    </source>
</evidence>
<dbReference type="SUPFAM" id="SSF49899">
    <property type="entry name" value="Concanavalin A-like lectins/glucanases"/>
    <property type="match status" value="1"/>
</dbReference>
<evidence type="ECO:0000256" key="1">
    <source>
        <dbReference type="ARBA" id="ARBA00004251"/>
    </source>
</evidence>
<evidence type="ECO:0000256" key="18">
    <source>
        <dbReference type="PROSITE-ProRule" id="PRU10141"/>
    </source>
</evidence>
<feature type="binding site" evidence="18">
    <location>
        <position position="396"/>
    </location>
    <ligand>
        <name>ATP</name>
        <dbReference type="ChEBI" id="CHEBI:30616"/>
    </ligand>
</feature>
<name>A0A022Q9W2_ERYGU</name>
<keyword evidence="11 18" id="KW-0547">Nucleotide-binding</keyword>
<evidence type="ECO:0000313" key="21">
    <source>
        <dbReference type="EMBL" id="EYU24033.1"/>
    </source>
</evidence>
<evidence type="ECO:0000256" key="2">
    <source>
        <dbReference type="ARBA" id="ARBA00008536"/>
    </source>
</evidence>
<evidence type="ECO:0000256" key="8">
    <source>
        <dbReference type="ARBA" id="ARBA00022692"/>
    </source>
</evidence>
<comment type="subcellular location">
    <subcellularLocation>
        <location evidence="1">Cell membrane</location>
        <topology evidence="1">Single-pass type I membrane protein</topology>
    </subcellularLocation>
</comment>
<dbReference type="InterPro" id="IPR017441">
    <property type="entry name" value="Protein_kinase_ATP_BS"/>
</dbReference>
<dbReference type="AlphaFoldDB" id="A0A022Q9W2"/>
<dbReference type="PROSITE" id="PS00307">
    <property type="entry name" value="LECTIN_LEGUME_BETA"/>
    <property type="match status" value="1"/>
</dbReference>
<evidence type="ECO:0000256" key="10">
    <source>
        <dbReference type="ARBA" id="ARBA00022734"/>
    </source>
</evidence>
<keyword evidence="5" id="KW-1003">Cell membrane</keyword>
<evidence type="ECO:0000256" key="5">
    <source>
        <dbReference type="ARBA" id="ARBA00022475"/>
    </source>
</evidence>
<evidence type="ECO:0000259" key="20">
    <source>
        <dbReference type="PROSITE" id="PS50011"/>
    </source>
</evidence>
<keyword evidence="8 19" id="KW-0812">Transmembrane</keyword>
<evidence type="ECO:0000256" key="11">
    <source>
        <dbReference type="ARBA" id="ARBA00022741"/>
    </source>
</evidence>
<dbReference type="PROSITE" id="PS50011">
    <property type="entry name" value="PROTEIN_KINASE_DOM"/>
    <property type="match status" value="1"/>
</dbReference>
<dbReference type="EMBL" id="KI632147">
    <property type="protein sequence ID" value="EYU24033.1"/>
    <property type="molecule type" value="Genomic_DNA"/>
</dbReference>
<keyword evidence="13 18" id="KW-0067">ATP-binding</keyword>
<keyword evidence="9" id="KW-0732">Signal</keyword>
<feature type="domain" description="Protein kinase" evidence="20">
    <location>
        <begin position="367"/>
        <end position="654"/>
    </location>
</feature>
<dbReference type="PROSITE" id="PS00108">
    <property type="entry name" value="PROTEIN_KINASE_ST"/>
    <property type="match status" value="1"/>
</dbReference>
<dbReference type="PANTHER" id="PTHR27007">
    <property type="match status" value="1"/>
</dbReference>
<evidence type="ECO:0000256" key="13">
    <source>
        <dbReference type="ARBA" id="ARBA00022840"/>
    </source>
</evidence>
<gene>
    <name evidence="21" type="ORF">MIMGU_mgv1a002377mg</name>
</gene>
<dbReference type="FunFam" id="1.10.510.10:FF:000444">
    <property type="entry name" value="probable L-type lectin-domain containing receptor kinase S.5"/>
    <property type="match status" value="1"/>
</dbReference>
<dbReference type="GO" id="GO:0005524">
    <property type="term" value="F:ATP binding"/>
    <property type="evidence" value="ECO:0007669"/>
    <property type="project" value="UniProtKB-UniRule"/>
</dbReference>
<reference evidence="21 22" key="1">
    <citation type="journal article" date="2013" name="Proc. Natl. Acad. Sci. U.S.A.">
        <title>Fine-scale variation in meiotic recombination in Mimulus inferred from population shotgun sequencing.</title>
        <authorList>
            <person name="Hellsten U."/>
            <person name="Wright K.M."/>
            <person name="Jenkins J."/>
            <person name="Shu S."/>
            <person name="Yuan Y."/>
            <person name="Wessler S.R."/>
            <person name="Schmutz J."/>
            <person name="Willis J.H."/>
            <person name="Rokhsar D.S."/>
        </authorList>
    </citation>
    <scope>NUCLEOTIDE SEQUENCE [LARGE SCALE GENOMIC DNA]</scope>
    <source>
        <strain evidence="22">cv. DUN x IM62</strain>
    </source>
</reference>
<protein>
    <recommendedName>
        <fullName evidence="4">non-specific serine/threonine protein kinase</fullName>
        <ecNumber evidence="4">2.7.11.1</ecNumber>
    </recommendedName>
</protein>
<dbReference type="Pfam" id="PF00139">
    <property type="entry name" value="Lectin_legB"/>
    <property type="match status" value="1"/>
</dbReference>
<comment type="similarity">
    <text evidence="3">In the C-terminal section; belongs to the protein kinase superfamily. Ser/Thr protein kinase family.</text>
</comment>
<accession>A0A022Q9W2</accession>
<dbReference type="GO" id="GO:0030246">
    <property type="term" value="F:carbohydrate binding"/>
    <property type="evidence" value="ECO:0007669"/>
    <property type="project" value="UniProtKB-KW"/>
</dbReference>
<evidence type="ECO:0000256" key="6">
    <source>
        <dbReference type="ARBA" id="ARBA00022527"/>
    </source>
</evidence>
<dbReference type="Gene3D" id="1.10.510.10">
    <property type="entry name" value="Transferase(Phosphotransferase) domain 1"/>
    <property type="match status" value="1"/>
</dbReference>
<sequence>MRKQTPPRLLVVIIAIFLLYYFSYVVQSATPITFSQEYGGPFNETYYDIFEVIDPALINYGALQLTPDTSSESSMSMSYNSARILLKQPFRLWEEENDNNSPTSVLVASFNTSFLINVFRIKNDTSEGLAFVIAPDLLLPPNSNGQFLGLTNSMTDNRDSNKLVAVELDTFKQHFDPDDNHVGIDVNSVVSVKTESLTQHNITIAPVGTTKFHNIWVDYDGFKMVLDVYIAEQANLRGETPPKPEYPILSANLNLRDHVNQHSYFGFSASNGNASQLYSVVRWNLNVHHFSDPNTKITKSVNIMRGAGPAVLVVMLLLLLAAVWFGYRFYKNRVAALNGGLVEALRLLPGMPREFKFKDLKKSTNNFDEKNKLGQGGFGVVYKGTLVEETMEIAVKWFSRESIKGQHDFLAELTIINRLRHKHLVKLLGWCHKNGKLLLVYEYMPNGSLDQHLFVGPEKEPLEWNLRHKIISGVASALHYLHNEYDQKVVHRDLKASNIMLDSDFNARLGDFGLARALENDKTFYLEAEGIVGTMGYIAPECFLTGKATKYSDVYAFGAVLLEVVCGQRPGIRIAGFQFLVDWVWMMYREGKLLEAVDSRLGDGYIAEEAESLLLLGLACSHPNGGERPKTEAILQMVLGMMAVPDVPPFRPAFVWAAPGPGGEMGVDSVNTMSITVSDFAR</sequence>
<dbReference type="EC" id="2.7.11.1" evidence="4"/>
<keyword evidence="12" id="KW-0418">Kinase</keyword>
<dbReference type="STRING" id="4155.A0A022Q9W2"/>
<dbReference type="Pfam" id="PF07714">
    <property type="entry name" value="PK_Tyr_Ser-Thr"/>
    <property type="match status" value="1"/>
</dbReference>
<dbReference type="FunFam" id="3.30.200.20:FF:000320">
    <property type="entry name" value="probable L-type lectin-domain containing receptor kinase S.5"/>
    <property type="match status" value="1"/>
</dbReference>
<evidence type="ECO:0000256" key="12">
    <source>
        <dbReference type="ARBA" id="ARBA00022777"/>
    </source>
</evidence>
<dbReference type="Gene3D" id="2.60.120.200">
    <property type="match status" value="1"/>
</dbReference>
<dbReference type="InterPro" id="IPR050528">
    <property type="entry name" value="L-type_Lectin-RKs"/>
</dbReference>
<dbReference type="InterPro" id="IPR013320">
    <property type="entry name" value="ConA-like_dom_sf"/>
</dbReference>
<dbReference type="SUPFAM" id="SSF56112">
    <property type="entry name" value="Protein kinase-like (PK-like)"/>
    <property type="match status" value="1"/>
</dbReference>
<keyword evidence="7" id="KW-0808">Transferase</keyword>
<evidence type="ECO:0000256" key="4">
    <source>
        <dbReference type="ARBA" id="ARBA00012513"/>
    </source>
</evidence>
<dbReference type="Proteomes" id="UP000030748">
    <property type="component" value="Unassembled WGS sequence"/>
</dbReference>
<evidence type="ECO:0000256" key="14">
    <source>
        <dbReference type="ARBA" id="ARBA00022989"/>
    </source>
</evidence>
<evidence type="ECO:0000256" key="9">
    <source>
        <dbReference type="ARBA" id="ARBA00022729"/>
    </source>
</evidence>
<dbReference type="Gene3D" id="3.30.200.20">
    <property type="entry name" value="Phosphorylase Kinase, domain 1"/>
    <property type="match status" value="1"/>
</dbReference>
<dbReference type="PROSITE" id="PS00107">
    <property type="entry name" value="PROTEIN_KINASE_ATP"/>
    <property type="match status" value="1"/>
</dbReference>
<keyword evidence="15 19" id="KW-0472">Membrane</keyword>
<dbReference type="InterPro" id="IPR008271">
    <property type="entry name" value="Ser/Thr_kinase_AS"/>
</dbReference>
<dbReference type="SMART" id="SM00220">
    <property type="entry name" value="S_TKc"/>
    <property type="match status" value="1"/>
</dbReference>
<evidence type="ECO:0000256" key="19">
    <source>
        <dbReference type="SAM" id="Phobius"/>
    </source>
</evidence>
<keyword evidence="6" id="KW-0723">Serine/threonine-protein kinase</keyword>
<dbReference type="CDD" id="cd06899">
    <property type="entry name" value="lectin_legume_LecRK_Arcelin_ConA"/>
    <property type="match status" value="1"/>
</dbReference>
<comment type="similarity">
    <text evidence="2">In the N-terminal section; belongs to the leguminous lectin family.</text>
</comment>
<keyword evidence="14 19" id="KW-1133">Transmembrane helix</keyword>
<dbReference type="CDD" id="cd14066">
    <property type="entry name" value="STKc_IRAK"/>
    <property type="match status" value="1"/>
</dbReference>
<evidence type="ECO:0000256" key="17">
    <source>
        <dbReference type="ARBA" id="ARBA00023180"/>
    </source>
</evidence>
<dbReference type="InterPro" id="IPR019825">
    <property type="entry name" value="Lectin_legB_Mn/Ca_BS"/>
</dbReference>
<dbReference type="GO" id="GO:0005886">
    <property type="term" value="C:plasma membrane"/>
    <property type="evidence" value="ECO:0000318"/>
    <property type="project" value="GO_Central"/>
</dbReference>
<keyword evidence="10" id="KW-0430">Lectin</keyword>
<dbReference type="GO" id="GO:0004674">
    <property type="term" value="F:protein serine/threonine kinase activity"/>
    <property type="evidence" value="ECO:0007669"/>
    <property type="project" value="UniProtKB-KW"/>
</dbReference>
<evidence type="ECO:0000256" key="7">
    <source>
        <dbReference type="ARBA" id="ARBA00022679"/>
    </source>
</evidence>
<dbReference type="InterPro" id="IPR001220">
    <property type="entry name" value="Legume_lectin_dom"/>
</dbReference>
<keyword evidence="16" id="KW-0675">Receptor</keyword>
<proteinExistence type="inferred from homology"/>
<evidence type="ECO:0000313" key="22">
    <source>
        <dbReference type="Proteomes" id="UP000030748"/>
    </source>
</evidence>
<evidence type="ECO:0000256" key="16">
    <source>
        <dbReference type="ARBA" id="ARBA00023170"/>
    </source>
</evidence>